<dbReference type="EMBL" id="LVWE01000012">
    <property type="protein sequence ID" value="OAD45613.1"/>
    <property type="molecule type" value="Genomic_DNA"/>
</dbReference>
<name>A0A176TDK4_9FLAO</name>
<evidence type="ECO:0000313" key="1">
    <source>
        <dbReference type="EMBL" id="OAD45613.1"/>
    </source>
</evidence>
<keyword evidence="2" id="KW-1185">Reference proteome</keyword>
<organism evidence="1 2">
    <name type="scientific">Polaribacter atrinae</name>
    <dbReference type="NCBI Taxonomy" id="1333662"/>
    <lineage>
        <taxon>Bacteria</taxon>
        <taxon>Pseudomonadati</taxon>
        <taxon>Bacteroidota</taxon>
        <taxon>Flavobacteriia</taxon>
        <taxon>Flavobacteriales</taxon>
        <taxon>Flavobacteriaceae</taxon>
    </lineage>
</organism>
<reference evidence="1 2" key="1">
    <citation type="submission" date="2016-02" db="EMBL/GenBank/DDBJ databases">
        <title>Draft genome sequence of Polaribacter atrinae KACC17473.</title>
        <authorList>
            <person name="Shin S.-K."/>
            <person name="Yi H."/>
        </authorList>
    </citation>
    <scope>NUCLEOTIDE SEQUENCE [LARGE SCALE GENOMIC DNA]</scope>
    <source>
        <strain evidence="1 2">KACC 17473</strain>
    </source>
</reference>
<dbReference type="AlphaFoldDB" id="A0A176TDK4"/>
<sequence length="326" mass="37929">MKKTLRTTFTLGILLIGITVFGQDFGFDIHNISLNEYVQMEENLKSKRIPTTSNHVSFSGDAQPIKYKRTEKKIADLITYYYFKEKDSTMSSVLYEWDVSNFVKKDNNQKPKKYQKAFISKYKGLKEKISSEFGEPKTKRNYSNISRLDSINTFVESSTWKPNDSTEIEMYATISNYYEKRGASTINPVHRIRLYVRNQANEKEKEIPKLDEKKLAELEKIKTDFFTALKEKDISKSKEFLSDLILEKVTDEQLNLLIDNIDFERKTELIHSGIQMGLNGSMFTLLQYKYSDDSSSPPNEMIKLIFDDKDKVVGIQPIKMQGKIKE</sequence>
<protein>
    <submittedName>
        <fullName evidence="1">Uncharacterized protein</fullName>
    </submittedName>
</protein>
<comment type="caution">
    <text evidence="1">The sequence shown here is derived from an EMBL/GenBank/DDBJ whole genome shotgun (WGS) entry which is preliminary data.</text>
</comment>
<accession>A0A176TDK4</accession>
<gene>
    <name evidence="1" type="ORF">LPB303_06450</name>
</gene>
<dbReference type="OrthoDB" id="759000at2"/>
<dbReference type="Proteomes" id="UP000076923">
    <property type="component" value="Unassembled WGS sequence"/>
</dbReference>
<evidence type="ECO:0000313" key="2">
    <source>
        <dbReference type="Proteomes" id="UP000076923"/>
    </source>
</evidence>
<dbReference type="RefSeq" id="WP_068448997.1">
    <property type="nucleotide sequence ID" value="NZ_CP150660.1"/>
</dbReference>
<proteinExistence type="predicted"/>